<accession>A0A553P851</accession>
<evidence type="ECO:0000256" key="2">
    <source>
        <dbReference type="ARBA" id="ARBA00073306"/>
    </source>
</evidence>
<dbReference type="FunFam" id="3.40.50.720:FF:000026">
    <property type="entry name" value="Glyoxylate/hydroxypyruvate reductase B"/>
    <property type="match status" value="1"/>
</dbReference>
<feature type="domain" description="D-isomer specific 2-hydroxyacid dehydrogenase catalytic" evidence="4">
    <location>
        <begin position="2"/>
        <end position="287"/>
    </location>
</feature>
<evidence type="ECO:0000256" key="3">
    <source>
        <dbReference type="RuleBase" id="RU003719"/>
    </source>
</evidence>
<keyword evidence="7" id="KW-1185">Reference proteome</keyword>
<organism evidence="6 7">
    <name type="scientific">Tigriopus californicus</name>
    <name type="common">Marine copepod</name>
    <dbReference type="NCBI Taxonomy" id="6832"/>
    <lineage>
        <taxon>Eukaryota</taxon>
        <taxon>Metazoa</taxon>
        <taxon>Ecdysozoa</taxon>
        <taxon>Arthropoda</taxon>
        <taxon>Crustacea</taxon>
        <taxon>Multicrustacea</taxon>
        <taxon>Hexanauplia</taxon>
        <taxon>Copepoda</taxon>
        <taxon>Harpacticoida</taxon>
        <taxon>Harpacticidae</taxon>
        <taxon>Tigriopus</taxon>
    </lineage>
</organism>
<dbReference type="STRING" id="6832.A0A553P851"/>
<dbReference type="InterPro" id="IPR036291">
    <property type="entry name" value="NAD(P)-bd_dom_sf"/>
</dbReference>
<keyword evidence="1 3" id="KW-0560">Oxidoreductase</keyword>
<evidence type="ECO:0000313" key="7">
    <source>
        <dbReference type="Proteomes" id="UP000318571"/>
    </source>
</evidence>
<comment type="caution">
    <text evidence="6">The sequence shown here is derived from an EMBL/GenBank/DDBJ whole genome shotgun (WGS) entry which is preliminary data.</text>
</comment>
<dbReference type="GO" id="GO:0051287">
    <property type="term" value="F:NAD binding"/>
    <property type="evidence" value="ECO:0007669"/>
    <property type="project" value="InterPro"/>
</dbReference>
<reference evidence="6 7" key="1">
    <citation type="journal article" date="2018" name="Nat. Ecol. Evol.">
        <title>Genomic signatures of mitonuclear coevolution across populations of Tigriopus californicus.</title>
        <authorList>
            <person name="Barreto F.S."/>
            <person name="Watson E.T."/>
            <person name="Lima T.G."/>
            <person name="Willett C.S."/>
            <person name="Edmands S."/>
            <person name="Li W."/>
            <person name="Burton R.S."/>
        </authorList>
    </citation>
    <scope>NUCLEOTIDE SEQUENCE [LARGE SCALE GENOMIC DNA]</scope>
    <source>
        <strain evidence="6 7">San Diego</strain>
    </source>
</reference>
<dbReference type="Pfam" id="PF02826">
    <property type="entry name" value="2-Hacid_dh_C"/>
    <property type="match status" value="1"/>
</dbReference>
<evidence type="ECO:0000259" key="5">
    <source>
        <dbReference type="Pfam" id="PF02826"/>
    </source>
</evidence>
<dbReference type="InterPro" id="IPR050223">
    <property type="entry name" value="D-isomer_2-hydroxyacid_DH"/>
</dbReference>
<dbReference type="PROSITE" id="PS00671">
    <property type="entry name" value="D_2_HYDROXYACID_DH_3"/>
    <property type="match status" value="1"/>
</dbReference>
<dbReference type="GO" id="GO:0005829">
    <property type="term" value="C:cytosol"/>
    <property type="evidence" value="ECO:0007669"/>
    <property type="project" value="TreeGrafter"/>
</dbReference>
<dbReference type="InterPro" id="IPR006139">
    <property type="entry name" value="D-isomer_2_OHA_DH_cat_dom"/>
</dbReference>
<dbReference type="GO" id="GO:0030267">
    <property type="term" value="F:glyoxylate reductase (NADPH) activity"/>
    <property type="evidence" value="ECO:0007669"/>
    <property type="project" value="TreeGrafter"/>
</dbReference>
<gene>
    <name evidence="6" type="ORF">TCAL_09918</name>
</gene>
<dbReference type="InterPro" id="IPR029753">
    <property type="entry name" value="D-isomer_DH_CS"/>
</dbReference>
<protein>
    <recommendedName>
        <fullName evidence="2">Glyoxylate reductase/hydroxypyruvate reductase</fullName>
    </recommendedName>
</protein>
<dbReference type="AlphaFoldDB" id="A0A553P851"/>
<sequence>MPQDEYLRRVKGVHALCIHPGVGHVDQEVLETAGPQLKVVGTMSVGYDHIDVAACKAKGVKVGNTPYVLSDSVAEHTICLALMVLRRVPFLMGSIVADTWKNNKGSAFASLGASLHGKTVGIIGLGGIGKAIAERLIAFKVNKVIYNSRTQKPDVAKLLGLEFATLDNLLSQCDLVITSCDLNESTKHILNREAFKKMKKSAIVVNISRGPIIEQHHLIEALQNGEIAGAGLDVMTPEPLPFDHPLTKMPNVVLTPHMGSATWETRMAMGDLTVKNIIAGLQDQPLPAPLC</sequence>
<dbReference type="Gene3D" id="3.40.50.720">
    <property type="entry name" value="NAD(P)-binding Rossmann-like Domain"/>
    <property type="match status" value="2"/>
</dbReference>
<evidence type="ECO:0000313" key="6">
    <source>
        <dbReference type="EMBL" id="TRY73865.1"/>
    </source>
</evidence>
<name>A0A553P851_TIGCA</name>
<dbReference type="Proteomes" id="UP000318571">
    <property type="component" value="Chromosome 3"/>
</dbReference>
<comment type="similarity">
    <text evidence="3">Belongs to the D-isomer specific 2-hydroxyacid dehydrogenase family.</text>
</comment>
<dbReference type="Pfam" id="PF00389">
    <property type="entry name" value="2-Hacid_dh"/>
    <property type="match status" value="1"/>
</dbReference>
<dbReference type="SUPFAM" id="SSF51735">
    <property type="entry name" value="NAD(P)-binding Rossmann-fold domains"/>
    <property type="match status" value="1"/>
</dbReference>
<dbReference type="OMA" id="VNPMFRV"/>
<dbReference type="PANTHER" id="PTHR10996:SF277">
    <property type="entry name" value="GLYOXYLATE REDUCTASE_HYDROXYPYRUVATE REDUCTASE"/>
    <property type="match status" value="1"/>
</dbReference>
<dbReference type="SUPFAM" id="SSF52283">
    <property type="entry name" value="Formate/glycerate dehydrogenase catalytic domain-like"/>
    <property type="match status" value="1"/>
</dbReference>
<dbReference type="InterPro" id="IPR006140">
    <property type="entry name" value="D-isomer_DH_NAD-bd"/>
</dbReference>
<dbReference type="EMBL" id="VCGU01000007">
    <property type="protein sequence ID" value="TRY73865.1"/>
    <property type="molecule type" value="Genomic_DNA"/>
</dbReference>
<dbReference type="CDD" id="cd05301">
    <property type="entry name" value="GDH"/>
    <property type="match status" value="1"/>
</dbReference>
<evidence type="ECO:0000256" key="1">
    <source>
        <dbReference type="ARBA" id="ARBA00023002"/>
    </source>
</evidence>
<evidence type="ECO:0000259" key="4">
    <source>
        <dbReference type="Pfam" id="PF00389"/>
    </source>
</evidence>
<dbReference type="PANTHER" id="PTHR10996">
    <property type="entry name" value="2-HYDROXYACID DEHYDROGENASE-RELATED"/>
    <property type="match status" value="1"/>
</dbReference>
<dbReference type="GO" id="GO:0016618">
    <property type="term" value="F:hydroxypyruvate reductase [NAD(P)H] activity"/>
    <property type="evidence" value="ECO:0007669"/>
    <property type="project" value="TreeGrafter"/>
</dbReference>
<proteinExistence type="inferred from homology"/>
<feature type="domain" description="D-isomer specific 2-hydroxyacid dehydrogenase NAD-binding" evidence="5">
    <location>
        <begin position="79"/>
        <end position="259"/>
    </location>
</feature>